<dbReference type="InterPro" id="IPR028098">
    <property type="entry name" value="Glyco_trans_4-like_N"/>
</dbReference>
<evidence type="ECO:0000259" key="1">
    <source>
        <dbReference type="Pfam" id="PF00534"/>
    </source>
</evidence>
<organism evidence="3 4">
    <name type="scientific">Brevundimonas nasdae</name>
    <dbReference type="NCBI Taxonomy" id="172043"/>
    <lineage>
        <taxon>Bacteria</taxon>
        <taxon>Pseudomonadati</taxon>
        <taxon>Pseudomonadota</taxon>
        <taxon>Alphaproteobacteria</taxon>
        <taxon>Caulobacterales</taxon>
        <taxon>Caulobacteraceae</taxon>
        <taxon>Brevundimonas</taxon>
    </lineage>
</organism>
<name>A0ABX8TH78_9CAUL</name>
<dbReference type="CDD" id="cd03801">
    <property type="entry name" value="GT4_PimA-like"/>
    <property type="match status" value="1"/>
</dbReference>
<dbReference type="Pfam" id="PF13439">
    <property type="entry name" value="Glyco_transf_4"/>
    <property type="match status" value="1"/>
</dbReference>
<keyword evidence="4" id="KW-1185">Reference proteome</keyword>
<dbReference type="GeneID" id="94375816"/>
<dbReference type="EMBL" id="CP080034">
    <property type="protein sequence ID" value="QYC09165.1"/>
    <property type="molecule type" value="Genomic_DNA"/>
</dbReference>
<feature type="domain" description="Glycosyltransferase subfamily 4-like N-terminal" evidence="2">
    <location>
        <begin position="65"/>
        <end position="166"/>
    </location>
</feature>
<evidence type="ECO:0000313" key="4">
    <source>
        <dbReference type="Proteomes" id="UP000824334"/>
    </source>
</evidence>
<reference evidence="3 4" key="1">
    <citation type="submission" date="2021-07" db="EMBL/GenBank/DDBJ databases">
        <title>Isolation and characterization of bacteria from a gold mining with a capacity of golden bioaccumulation.</title>
        <authorList>
            <person name="Yang X.J."/>
        </authorList>
    </citation>
    <scope>NUCLEOTIDE SEQUENCE [LARGE SCALE GENOMIC DNA]</scope>
    <source>
        <strain evidence="3 4">Au29</strain>
    </source>
</reference>
<dbReference type="RefSeq" id="WP_219354802.1">
    <property type="nucleotide sequence ID" value="NZ_CP080034.1"/>
</dbReference>
<dbReference type="Proteomes" id="UP000824334">
    <property type="component" value="Chromosome"/>
</dbReference>
<gene>
    <name evidence="3" type="ORF">KWG56_11090</name>
</gene>
<protein>
    <submittedName>
        <fullName evidence="3">Glycosyltransferase family 4 protein</fullName>
    </submittedName>
</protein>
<evidence type="ECO:0000313" key="3">
    <source>
        <dbReference type="EMBL" id="QYC09165.1"/>
    </source>
</evidence>
<proteinExistence type="predicted"/>
<dbReference type="PANTHER" id="PTHR12526">
    <property type="entry name" value="GLYCOSYLTRANSFERASE"/>
    <property type="match status" value="1"/>
</dbReference>
<evidence type="ECO:0000259" key="2">
    <source>
        <dbReference type="Pfam" id="PF13439"/>
    </source>
</evidence>
<dbReference type="Pfam" id="PF00534">
    <property type="entry name" value="Glycos_transf_1"/>
    <property type="match status" value="1"/>
</dbReference>
<sequence length="370" mass="40702">MKIAVVLPRGSLFDVGKINSMERVALTLNHWSRFNADIRFVCEDGAANPAAPDQTLFVPSGLGKRGHTAAVVAALEAFQPDVIEYHQQLAGAADIARRLPGRVHVLYRHTRFKPASNLIDRWRYHARLKAFDRLIFVSRAAREEFLRDYPGFGAAAVVICNPIDVEVWRGDAGKRENLIFFSGRTLEEKGVDSFCAALAETLDQAPDWRGALMLGEWERNRDWAEPHLRALDRFGDRVEIHRSASPDQVIAVARRAAIAVVPSRVAEALGLTALEAHAAGAALISSGRGGLREASGPHAIYVDPPEADGLAAAMQHLVRHDAERADMAREAQAFVAQTHAPALRAAELDDLRLRLTESRSLATRRPRPAH</sequence>
<dbReference type="InterPro" id="IPR001296">
    <property type="entry name" value="Glyco_trans_1"/>
</dbReference>
<feature type="domain" description="Glycosyl transferase family 1" evidence="1">
    <location>
        <begin position="173"/>
        <end position="332"/>
    </location>
</feature>
<accession>A0ABX8TH78</accession>